<name>A0AA91TVI4_NIACI</name>
<dbReference type="Proteomes" id="UP000216961">
    <property type="component" value="Unassembled WGS sequence"/>
</dbReference>
<organism evidence="1 2">
    <name type="scientific">Niallia circulans</name>
    <name type="common">Bacillus circulans</name>
    <dbReference type="NCBI Taxonomy" id="1397"/>
    <lineage>
        <taxon>Bacteria</taxon>
        <taxon>Bacillati</taxon>
        <taxon>Bacillota</taxon>
        <taxon>Bacilli</taxon>
        <taxon>Bacillales</taxon>
        <taxon>Bacillaceae</taxon>
        <taxon>Niallia</taxon>
    </lineage>
</organism>
<gene>
    <name evidence="1" type="ORF">CHH57_05260</name>
</gene>
<dbReference type="AlphaFoldDB" id="A0AA91TVI4"/>
<accession>A0AA91TVI4</accession>
<dbReference type="EMBL" id="NPBQ01000030">
    <property type="protein sequence ID" value="PAD84301.1"/>
    <property type="molecule type" value="Genomic_DNA"/>
</dbReference>
<comment type="caution">
    <text evidence="1">The sequence shown here is derived from an EMBL/GenBank/DDBJ whole genome shotgun (WGS) entry which is preliminary data.</text>
</comment>
<dbReference type="RefSeq" id="WP_095329239.1">
    <property type="nucleotide sequence ID" value="NZ_CP026033.1"/>
</dbReference>
<sequence>MSIKNLLILFSSVLLMLVIGLLWNNRPVYGNDEASITKLIMKSDLLQEKTNIKIIDIFDIEKTRIAAFTNGEGQGIIKFEKDSKGNYTYLGISFDREPSNGVTTYTVPIEDERTPLFLFLSDGTSEVYVRLT</sequence>
<protein>
    <submittedName>
        <fullName evidence="1">Uncharacterized protein</fullName>
    </submittedName>
</protein>
<proteinExistence type="predicted"/>
<evidence type="ECO:0000313" key="1">
    <source>
        <dbReference type="EMBL" id="PAD84301.1"/>
    </source>
</evidence>
<reference evidence="1 2" key="1">
    <citation type="submission" date="2017-07" db="EMBL/GenBank/DDBJ databases">
        <title>Isolation and whole genome analysis of endospore-forming bacteria from heroin.</title>
        <authorList>
            <person name="Kalinowski J."/>
            <person name="Ahrens B."/>
            <person name="Al-Dilaimi A."/>
            <person name="Winkler A."/>
            <person name="Wibberg D."/>
            <person name="Schleenbecker U."/>
            <person name="Ruckert C."/>
            <person name="Wolfel R."/>
            <person name="Grass G."/>
        </authorList>
    </citation>
    <scope>NUCLEOTIDE SEQUENCE [LARGE SCALE GENOMIC DNA]</scope>
    <source>
        <strain evidence="1 2">7521-2</strain>
    </source>
</reference>
<evidence type="ECO:0000313" key="2">
    <source>
        <dbReference type="Proteomes" id="UP000216961"/>
    </source>
</evidence>